<name>A0A8C5WEV8_9ANUR</name>
<dbReference type="Gene3D" id="1.20.58.60">
    <property type="match status" value="2"/>
</dbReference>
<evidence type="ECO:0000256" key="1">
    <source>
        <dbReference type="SAM" id="MobiDB-lite"/>
    </source>
</evidence>
<evidence type="ECO:0000313" key="2">
    <source>
        <dbReference type="Ensembl" id="ENSLLEP00000032965.1"/>
    </source>
</evidence>
<dbReference type="GeneTree" id="ENSGT00940000161549"/>
<dbReference type="Ensembl" id="ENSLLET00000034231.1">
    <property type="protein sequence ID" value="ENSLLEP00000032965.1"/>
    <property type="gene ID" value="ENSLLEG00000020892.1"/>
</dbReference>
<dbReference type="GO" id="GO:0045104">
    <property type="term" value="P:intermediate filament cytoskeleton organization"/>
    <property type="evidence" value="ECO:0007669"/>
    <property type="project" value="InterPro"/>
</dbReference>
<sequence length="481" mass="54120">MGNSVSRPSCLGDRSRKSESFLKEHCLKKESSADMKSLKNNTEPSAASGEKKQNDLALEKELNMSPTICNNRSNEPLPKQNNTDANVQSGPVRRMTPKSTPNHNGNVWTPQRGTLVRSSGGSWSWKPLASREVTEVTEVTETIVTEIVEVTQYPSGDKSGEPIVTRTVKVVTESAGGLPEVQASREVQTESQLRMGQRDAFSKSVAQGALTLPDWQKAEPPETLETVLGWLSEMEELTDAQKPPSCEVKVIKAQLQEQKLFQRLLQDRRSRIERVLQDRKTPSHPLPIQDVVHEGRGDPLSELQDRWDSLLQRTESRFRQLERINPVAQNFQESLDAFQDWLGATERKLAELWQANGPKSKIMEAYMEAQILCEDVHSKPGDLEGVLEKGQILLELVTGEEAQLTQEKVNTLRVRYIIIAQSAGDILQRLDQTLEARSQLDPSQEDVSLWLGRMEKLVFGTEETELSIADREKVPHLLYLQ</sequence>
<dbReference type="GO" id="GO:0005198">
    <property type="term" value="F:structural molecule activity"/>
    <property type="evidence" value="ECO:0007669"/>
    <property type="project" value="TreeGrafter"/>
</dbReference>
<dbReference type="SMART" id="SM00150">
    <property type="entry name" value="SPEC"/>
    <property type="match status" value="2"/>
</dbReference>
<feature type="compositionally biased region" description="Basic and acidic residues" evidence="1">
    <location>
        <begin position="49"/>
        <end position="62"/>
    </location>
</feature>
<feature type="region of interest" description="Disordered" evidence="1">
    <location>
        <begin position="1"/>
        <end position="123"/>
    </location>
</feature>
<dbReference type="GO" id="GO:0005882">
    <property type="term" value="C:intermediate filament"/>
    <property type="evidence" value="ECO:0007669"/>
    <property type="project" value="TreeGrafter"/>
</dbReference>
<protein>
    <submittedName>
        <fullName evidence="2">Uncharacterized protein</fullName>
    </submittedName>
</protein>
<feature type="compositionally biased region" description="Polar residues" evidence="1">
    <location>
        <begin position="97"/>
        <end position="122"/>
    </location>
</feature>
<reference evidence="2" key="2">
    <citation type="submission" date="2025-09" db="UniProtKB">
        <authorList>
            <consortium name="Ensembl"/>
        </authorList>
    </citation>
    <scope>IDENTIFICATION</scope>
</reference>
<dbReference type="PANTHER" id="PTHR23169:SF33">
    <property type="entry name" value="MICROTUBULE-ACTIN CROSS-LINKING FACTOR 1, ISOFORMS 1_2_3_5"/>
    <property type="match status" value="1"/>
</dbReference>
<dbReference type="GO" id="GO:0042060">
    <property type="term" value="P:wound healing"/>
    <property type="evidence" value="ECO:0007669"/>
    <property type="project" value="TreeGrafter"/>
</dbReference>
<dbReference type="OrthoDB" id="10016565at2759"/>
<reference evidence="2" key="1">
    <citation type="submission" date="2025-08" db="UniProtKB">
        <authorList>
            <consortium name="Ensembl"/>
        </authorList>
    </citation>
    <scope>IDENTIFICATION</scope>
</reference>
<evidence type="ECO:0000313" key="3">
    <source>
        <dbReference type="Proteomes" id="UP000694569"/>
    </source>
</evidence>
<dbReference type="InterPro" id="IPR018159">
    <property type="entry name" value="Spectrin/alpha-actinin"/>
</dbReference>
<dbReference type="SUPFAM" id="SSF46966">
    <property type="entry name" value="Spectrin repeat"/>
    <property type="match status" value="2"/>
</dbReference>
<dbReference type="GO" id="GO:0016020">
    <property type="term" value="C:membrane"/>
    <property type="evidence" value="ECO:0007669"/>
    <property type="project" value="TreeGrafter"/>
</dbReference>
<keyword evidence="3" id="KW-1185">Reference proteome</keyword>
<feature type="compositionally biased region" description="Basic and acidic residues" evidence="1">
    <location>
        <begin position="13"/>
        <end position="37"/>
    </location>
</feature>
<dbReference type="AlphaFoldDB" id="A0A8C5WEV8"/>
<dbReference type="PANTHER" id="PTHR23169">
    <property type="entry name" value="ENVOPLAKIN"/>
    <property type="match status" value="1"/>
</dbReference>
<dbReference type="Proteomes" id="UP000694569">
    <property type="component" value="Unplaced"/>
</dbReference>
<organism evidence="2 3">
    <name type="scientific">Leptobrachium leishanense</name>
    <name type="common">Leishan spiny toad</name>
    <dbReference type="NCBI Taxonomy" id="445787"/>
    <lineage>
        <taxon>Eukaryota</taxon>
        <taxon>Metazoa</taxon>
        <taxon>Chordata</taxon>
        <taxon>Craniata</taxon>
        <taxon>Vertebrata</taxon>
        <taxon>Euteleostomi</taxon>
        <taxon>Amphibia</taxon>
        <taxon>Batrachia</taxon>
        <taxon>Anura</taxon>
        <taxon>Pelobatoidea</taxon>
        <taxon>Megophryidae</taxon>
        <taxon>Leptobrachium</taxon>
    </lineage>
</organism>
<dbReference type="InterPro" id="IPR043197">
    <property type="entry name" value="Plakin"/>
</dbReference>
<feature type="compositionally biased region" description="Polar residues" evidence="1">
    <location>
        <begin position="64"/>
        <end position="89"/>
    </location>
</feature>
<accession>A0A8C5WEV8</accession>
<dbReference type="GO" id="GO:0005737">
    <property type="term" value="C:cytoplasm"/>
    <property type="evidence" value="ECO:0007669"/>
    <property type="project" value="TreeGrafter"/>
</dbReference>
<proteinExistence type="predicted"/>
<dbReference type="CDD" id="cd00176">
    <property type="entry name" value="SPEC"/>
    <property type="match status" value="1"/>
</dbReference>